<comment type="caution">
    <text evidence="3">The sequence shown here is derived from an EMBL/GenBank/DDBJ whole genome shotgun (WGS) entry which is preliminary data.</text>
</comment>
<feature type="region of interest" description="Disordered" evidence="1">
    <location>
        <begin position="494"/>
        <end position="519"/>
    </location>
</feature>
<evidence type="ECO:0000259" key="2">
    <source>
        <dbReference type="Pfam" id="PF24322"/>
    </source>
</evidence>
<dbReference type="SUPFAM" id="SSF53474">
    <property type="entry name" value="alpha/beta-Hydrolases"/>
    <property type="match status" value="1"/>
</dbReference>
<reference evidence="3 4" key="1">
    <citation type="submission" date="2018-08" db="EMBL/GenBank/DDBJ databases">
        <title>Comparative analysis of Burkholderia isolates from Puerto Rico.</title>
        <authorList>
            <person name="Hall C."/>
            <person name="Sahl J."/>
            <person name="Wagner D."/>
        </authorList>
    </citation>
    <scope>NUCLEOTIDE SEQUENCE [LARGE SCALE GENOMIC DNA]</scope>
    <source>
        <strain evidence="3 4">Bp9025</strain>
    </source>
</reference>
<evidence type="ECO:0000313" key="4">
    <source>
        <dbReference type="Proteomes" id="UP000277921"/>
    </source>
</evidence>
<protein>
    <submittedName>
        <fullName evidence="3">Alpha/beta hydrolase</fullName>
    </submittedName>
</protein>
<dbReference type="AlphaFoldDB" id="A0A3N8PAL1"/>
<evidence type="ECO:0000313" key="3">
    <source>
        <dbReference type="EMBL" id="RQT03946.1"/>
    </source>
</evidence>
<sequence length="658" mass="74437">MTDQENSLAEDRVAHDAAAPEAFRLHTATRVVPMQRDHLGQPFWESYHTPTSFEVRAECRIPPHMPGVIIFVHGVNSTGEWYDAAEKALCEGLNERLNRPEGTKLKENKYIRIDKATDRSIPRQIDPKWDGHSPVIRFFWGYSAASGNERKWRIPLRNRSDTDFWAHHCTGENGSWSGSNVPPGPWFWGGGPFQNGTNNLQQVWSEAGFKRHVFGFDMESLNTEADRQLQDAPPRNYYAHAAQRLAKLIDTIRNKCPRDTVTVMSHSQGTMIAMAATALCVTRAPDALFVMNSPYALDDKITDALACGPDRPTEAARVNTFRNVALRIKQDKRVMTEAQLQQLQCGASEDMDFWRPDNKRRSGTHERDNHGRLYVYFTPHDRVMGAAPLKSIGWQGVDDELLKELGDTVKQRMLARGTPVGDEPGVKKFGTLPPTPEDKLVPGAKPTDFWNGNRNIIPPLLTLWAVPHPDKTVTINAERVPQPVTAEEMTIFEESREEAPQMGEWKVDPNDPDTGSYADKDYRFNRSLYESKLNVSTEDIYTSRRGTRLESQDEMLERLDTYRAEPTNHSTLPQHQAFMARVAAYDLPVGFCDSYEMPSFWTSLMKLADWTQGADPYLESGMPEAVVKPALIDWDTVAEEQSRTDGERLARQQYGGSA</sequence>
<feature type="compositionally biased region" description="Basic and acidic residues" evidence="1">
    <location>
        <begin position="640"/>
        <end position="650"/>
    </location>
</feature>
<proteinExistence type="predicted"/>
<feature type="region of interest" description="Disordered" evidence="1">
    <location>
        <begin position="638"/>
        <end position="658"/>
    </location>
</feature>
<dbReference type="EMBL" id="QTQV01000041">
    <property type="protein sequence ID" value="RQT03946.1"/>
    <property type="molecule type" value="Genomic_DNA"/>
</dbReference>
<dbReference type="InterPro" id="IPR029058">
    <property type="entry name" value="AB_hydrolase_fold"/>
</dbReference>
<keyword evidence="3" id="KW-0378">Hydrolase</keyword>
<dbReference type="Pfam" id="PF24322">
    <property type="entry name" value="Tle3"/>
    <property type="match status" value="1"/>
</dbReference>
<dbReference type="InterPro" id="IPR056221">
    <property type="entry name" value="Tle3_ab_dom"/>
</dbReference>
<gene>
    <name evidence="3" type="ORF">DF051_37450</name>
</gene>
<organism evidence="3 4">
    <name type="scientific">Burkholderia contaminans</name>
    <dbReference type="NCBI Taxonomy" id="488447"/>
    <lineage>
        <taxon>Bacteria</taxon>
        <taxon>Pseudomonadati</taxon>
        <taxon>Pseudomonadota</taxon>
        <taxon>Betaproteobacteria</taxon>
        <taxon>Burkholderiales</taxon>
        <taxon>Burkholderiaceae</taxon>
        <taxon>Burkholderia</taxon>
        <taxon>Burkholderia cepacia complex</taxon>
    </lineage>
</organism>
<dbReference type="GO" id="GO:0016787">
    <property type="term" value="F:hydrolase activity"/>
    <property type="evidence" value="ECO:0007669"/>
    <property type="project" value="UniProtKB-KW"/>
</dbReference>
<feature type="compositionally biased region" description="Basic and acidic residues" evidence="1">
    <location>
        <begin position="494"/>
        <end position="509"/>
    </location>
</feature>
<dbReference type="RefSeq" id="WP_124585621.1">
    <property type="nucleotide sequence ID" value="NZ_QTQV01000041.1"/>
</dbReference>
<accession>A0A3N8PAL1</accession>
<feature type="region of interest" description="Disordered" evidence="1">
    <location>
        <begin position="417"/>
        <end position="446"/>
    </location>
</feature>
<feature type="domain" description="T6SS Tle3 phospholipase effector alpha/beta" evidence="2">
    <location>
        <begin position="65"/>
        <end position="397"/>
    </location>
</feature>
<dbReference type="Gene3D" id="3.40.50.1820">
    <property type="entry name" value="alpha/beta hydrolase"/>
    <property type="match status" value="1"/>
</dbReference>
<name>A0A3N8PAL1_9BURK</name>
<dbReference type="Proteomes" id="UP000277921">
    <property type="component" value="Unassembled WGS sequence"/>
</dbReference>
<evidence type="ECO:0000256" key="1">
    <source>
        <dbReference type="SAM" id="MobiDB-lite"/>
    </source>
</evidence>